<feature type="compositionally biased region" description="Low complexity" evidence="1">
    <location>
        <begin position="181"/>
        <end position="204"/>
    </location>
</feature>
<feature type="region of interest" description="Disordered" evidence="1">
    <location>
        <begin position="127"/>
        <end position="214"/>
    </location>
</feature>
<protein>
    <submittedName>
        <fullName evidence="2">Uncharacterized protein</fullName>
    </submittedName>
</protein>
<evidence type="ECO:0000313" key="2">
    <source>
        <dbReference type="EnsemblPlants" id="AUR62040099-RA:cds"/>
    </source>
</evidence>
<dbReference type="Gramene" id="AUR62040099-RA">
    <property type="protein sequence ID" value="AUR62040099-RA:cds"/>
    <property type="gene ID" value="AUR62040099"/>
</dbReference>
<reference evidence="2" key="1">
    <citation type="journal article" date="2017" name="Nature">
        <title>The genome of Chenopodium quinoa.</title>
        <authorList>
            <person name="Jarvis D.E."/>
            <person name="Ho Y.S."/>
            <person name="Lightfoot D.J."/>
            <person name="Schmoeckel S.M."/>
            <person name="Li B."/>
            <person name="Borm T.J.A."/>
            <person name="Ohyanagi H."/>
            <person name="Mineta K."/>
            <person name="Michell C.T."/>
            <person name="Saber N."/>
            <person name="Kharbatia N.M."/>
            <person name="Rupper R.R."/>
            <person name="Sharp A.R."/>
            <person name="Dally N."/>
            <person name="Boughton B.A."/>
            <person name="Woo Y.H."/>
            <person name="Gao G."/>
            <person name="Schijlen E.G.W.M."/>
            <person name="Guo X."/>
            <person name="Momin A.A."/>
            <person name="Negrao S."/>
            <person name="Al-Babili S."/>
            <person name="Gehring C."/>
            <person name="Roessner U."/>
            <person name="Jung C."/>
            <person name="Murphy K."/>
            <person name="Arold S.T."/>
            <person name="Gojobori T."/>
            <person name="van der Linden C.G."/>
            <person name="van Loo E.N."/>
            <person name="Jellen E.N."/>
            <person name="Maughan P.J."/>
            <person name="Tester M."/>
        </authorList>
    </citation>
    <scope>NUCLEOTIDE SEQUENCE [LARGE SCALE GENOMIC DNA]</scope>
    <source>
        <strain evidence="2">cv. PI 614886</strain>
    </source>
</reference>
<accession>A0A803N428</accession>
<feature type="region of interest" description="Disordered" evidence="1">
    <location>
        <begin position="255"/>
        <end position="281"/>
    </location>
</feature>
<evidence type="ECO:0000313" key="3">
    <source>
        <dbReference type="Proteomes" id="UP000596660"/>
    </source>
</evidence>
<dbReference type="EnsemblPlants" id="AUR62040099-RA">
    <property type="protein sequence ID" value="AUR62040099-RA:cds"/>
    <property type="gene ID" value="AUR62040099"/>
</dbReference>
<organism evidence="2 3">
    <name type="scientific">Chenopodium quinoa</name>
    <name type="common">Quinoa</name>
    <dbReference type="NCBI Taxonomy" id="63459"/>
    <lineage>
        <taxon>Eukaryota</taxon>
        <taxon>Viridiplantae</taxon>
        <taxon>Streptophyta</taxon>
        <taxon>Embryophyta</taxon>
        <taxon>Tracheophyta</taxon>
        <taxon>Spermatophyta</taxon>
        <taxon>Magnoliopsida</taxon>
        <taxon>eudicotyledons</taxon>
        <taxon>Gunneridae</taxon>
        <taxon>Pentapetalae</taxon>
        <taxon>Caryophyllales</taxon>
        <taxon>Chenopodiaceae</taxon>
        <taxon>Chenopodioideae</taxon>
        <taxon>Atripliceae</taxon>
        <taxon>Chenopodium</taxon>
    </lineage>
</organism>
<proteinExistence type="predicted"/>
<feature type="compositionally biased region" description="Gly residues" evidence="1">
    <location>
        <begin position="169"/>
        <end position="180"/>
    </location>
</feature>
<reference evidence="2" key="2">
    <citation type="submission" date="2021-03" db="UniProtKB">
        <authorList>
            <consortium name="EnsemblPlants"/>
        </authorList>
    </citation>
    <scope>IDENTIFICATION</scope>
</reference>
<dbReference type="Proteomes" id="UP000596660">
    <property type="component" value="Unplaced"/>
</dbReference>
<feature type="compositionally biased region" description="Acidic residues" evidence="1">
    <location>
        <begin position="127"/>
        <end position="137"/>
    </location>
</feature>
<dbReference type="AlphaFoldDB" id="A0A803N428"/>
<sequence>MVRILKTARKSSARKSTHLLPDSPYGIRMNYNENIRHYVHRLNLCIEHFQYNILGGQSDYLTLERRSQILLHTLIGKGPFAQLTKKYVDLYINGKPNDKYYYDERWIPTVDYLEKAIMEAKRDFDYNLDDDEEDEPQEGGQGYRHKRKGNGESSSNPQGYDKRPRLGGNSNGNGGNGQQGGRNNNNQSNNHRDQGQQNQQGSRNRPCRKCDKSHPGRNCNGDFLTCFECGETPSDGILYESKFIKHGEEAVSNVGFEEVDLEDGDGERTASVSGSDGEEVF</sequence>
<keyword evidence="3" id="KW-1185">Reference proteome</keyword>
<evidence type="ECO:0000256" key="1">
    <source>
        <dbReference type="SAM" id="MobiDB-lite"/>
    </source>
</evidence>
<name>A0A803N428_CHEQI</name>